<dbReference type="PANTHER" id="PTHR23517">
    <property type="entry name" value="RESISTANCE PROTEIN MDTM, PUTATIVE-RELATED-RELATED"/>
    <property type="match status" value="1"/>
</dbReference>
<dbReference type="SUPFAM" id="SSF103473">
    <property type="entry name" value="MFS general substrate transporter"/>
    <property type="match status" value="1"/>
</dbReference>
<feature type="transmembrane region" description="Helical" evidence="7">
    <location>
        <begin position="225"/>
        <end position="247"/>
    </location>
</feature>
<keyword evidence="5 7" id="KW-1133">Transmembrane helix</keyword>
<comment type="subcellular location">
    <subcellularLocation>
        <location evidence="1">Cell membrane</location>
        <topology evidence="1">Multi-pass membrane protein</topology>
    </subcellularLocation>
</comment>
<accession>A0AB35BXR2</accession>
<dbReference type="InterPro" id="IPR011701">
    <property type="entry name" value="MFS"/>
</dbReference>
<evidence type="ECO:0000256" key="3">
    <source>
        <dbReference type="ARBA" id="ARBA00022475"/>
    </source>
</evidence>
<feature type="transmembrane region" description="Helical" evidence="7">
    <location>
        <begin position="378"/>
        <end position="397"/>
    </location>
</feature>
<sequence length="409" mass="44170">MSDATVNTSTKLLPGELGLSLKLAGLFSIRMLGIFIILPVLTLYSQSLTGSTPFLTGLVFASYALTQILLQPIFGIVSDKMGRKPALIAGLGLFIVGSIILMFASHVYVAILGRIIQGAGAVSAVVLALATDLTREYIRSKVMAMIGVSIGLTFGVAVSLAPIIYMVAKGYGIFGVCALMGALGIYATIKFIPDAPMPTEAMKTKRESISELTRIAFSNGNVVRLYFGAFMLHLLLTMTFAAMPSLLSQLEISGGSATLYYVSTFFISCIIMFACVGLAERFYRHRILFLVAILFLALAYLGLIISEEGSHALFFWGLLLFFFGFNVMEAMQPSIMSRAADQHYRGTIMGVFSSSQFLGTSIGGMLGATISGYFGVQYVFYLAFLLAAVWFAIAWPMQNPVKPQKKADA</sequence>
<dbReference type="GO" id="GO:0005886">
    <property type="term" value="C:plasma membrane"/>
    <property type="evidence" value="ECO:0007669"/>
    <property type="project" value="UniProtKB-SubCell"/>
</dbReference>
<proteinExistence type="predicted"/>
<evidence type="ECO:0000313" key="10">
    <source>
        <dbReference type="Proteomes" id="UP000680020"/>
    </source>
</evidence>
<dbReference type="Proteomes" id="UP000680020">
    <property type="component" value="Unassembled WGS sequence"/>
</dbReference>
<dbReference type="Pfam" id="PF07690">
    <property type="entry name" value="MFS_1"/>
    <property type="match status" value="1"/>
</dbReference>
<evidence type="ECO:0000259" key="8">
    <source>
        <dbReference type="PROSITE" id="PS50850"/>
    </source>
</evidence>
<feature type="transmembrane region" description="Helical" evidence="7">
    <location>
        <begin position="311"/>
        <end position="328"/>
    </location>
</feature>
<feature type="transmembrane region" description="Helical" evidence="7">
    <location>
        <begin position="111"/>
        <end position="130"/>
    </location>
</feature>
<feature type="domain" description="Major facilitator superfamily (MFS) profile" evidence="8">
    <location>
        <begin position="17"/>
        <end position="402"/>
    </location>
</feature>
<evidence type="ECO:0000256" key="1">
    <source>
        <dbReference type="ARBA" id="ARBA00004651"/>
    </source>
</evidence>
<dbReference type="InterPro" id="IPR036259">
    <property type="entry name" value="MFS_trans_sf"/>
</dbReference>
<keyword evidence="4 7" id="KW-0812">Transmembrane</keyword>
<dbReference type="Gene3D" id="1.20.1250.20">
    <property type="entry name" value="MFS general substrate transporter like domains"/>
    <property type="match status" value="1"/>
</dbReference>
<feature type="transmembrane region" description="Helical" evidence="7">
    <location>
        <begin position="171"/>
        <end position="189"/>
    </location>
</feature>
<gene>
    <name evidence="9" type="ORF">J7561_01465</name>
</gene>
<feature type="transmembrane region" description="Helical" evidence="7">
    <location>
        <begin position="21"/>
        <end position="42"/>
    </location>
</feature>
<evidence type="ECO:0000256" key="4">
    <source>
        <dbReference type="ARBA" id="ARBA00022692"/>
    </source>
</evidence>
<protein>
    <submittedName>
        <fullName evidence="9">MFS transporter</fullName>
    </submittedName>
</protein>
<dbReference type="EMBL" id="JAGIBU010000001">
    <property type="protein sequence ID" value="MBS7823868.1"/>
    <property type="molecule type" value="Genomic_DNA"/>
</dbReference>
<feature type="transmembrane region" description="Helical" evidence="7">
    <location>
        <begin position="348"/>
        <end position="372"/>
    </location>
</feature>
<dbReference type="InterPro" id="IPR020846">
    <property type="entry name" value="MFS_dom"/>
</dbReference>
<keyword evidence="6 7" id="KW-0472">Membrane</keyword>
<feature type="transmembrane region" description="Helical" evidence="7">
    <location>
        <begin position="142"/>
        <end position="165"/>
    </location>
</feature>
<keyword evidence="3" id="KW-1003">Cell membrane</keyword>
<comment type="caution">
    <text evidence="9">The sequence shown here is derived from an EMBL/GenBank/DDBJ whole genome shotgun (WGS) entry which is preliminary data.</text>
</comment>
<keyword evidence="2" id="KW-0813">Transport</keyword>
<evidence type="ECO:0000256" key="6">
    <source>
        <dbReference type="ARBA" id="ARBA00023136"/>
    </source>
</evidence>
<feature type="transmembrane region" description="Helical" evidence="7">
    <location>
        <begin position="86"/>
        <end position="105"/>
    </location>
</feature>
<evidence type="ECO:0000313" key="9">
    <source>
        <dbReference type="EMBL" id="MBS7823868.1"/>
    </source>
</evidence>
<evidence type="ECO:0000256" key="5">
    <source>
        <dbReference type="ARBA" id="ARBA00022989"/>
    </source>
</evidence>
<dbReference type="GO" id="GO:0022857">
    <property type="term" value="F:transmembrane transporter activity"/>
    <property type="evidence" value="ECO:0007669"/>
    <property type="project" value="InterPro"/>
</dbReference>
<evidence type="ECO:0000256" key="2">
    <source>
        <dbReference type="ARBA" id="ARBA00022448"/>
    </source>
</evidence>
<dbReference type="PANTHER" id="PTHR23517:SF2">
    <property type="entry name" value="MULTIDRUG RESISTANCE PROTEIN MDTH"/>
    <property type="match status" value="1"/>
</dbReference>
<evidence type="ECO:0000256" key="7">
    <source>
        <dbReference type="SAM" id="Phobius"/>
    </source>
</evidence>
<name>A0AB35BXR2_9GAMM</name>
<dbReference type="PROSITE" id="PS50850">
    <property type="entry name" value="MFS"/>
    <property type="match status" value="1"/>
</dbReference>
<feature type="transmembrane region" description="Helical" evidence="7">
    <location>
        <begin position="259"/>
        <end position="279"/>
    </location>
</feature>
<reference evidence="9" key="1">
    <citation type="submission" date="2021-03" db="EMBL/GenBank/DDBJ databases">
        <title>Identification and antibiotic profiling of Wohlfahrtiimonas chitiniclastica, an underestimated human pathogen.</title>
        <authorList>
            <person name="Kopf A."/>
            <person name="Bunk B."/>
            <person name="Coldewey S."/>
            <person name="Gunzer F."/>
            <person name="Riedel T."/>
            <person name="Schroettner P."/>
        </authorList>
    </citation>
    <scope>NUCLEOTIDE SEQUENCE</scope>
    <source>
        <strain evidence="9">DSM 100917</strain>
    </source>
</reference>
<dbReference type="RefSeq" id="WP_094488574.1">
    <property type="nucleotide sequence ID" value="NZ_CP115969.1"/>
</dbReference>
<dbReference type="InterPro" id="IPR050171">
    <property type="entry name" value="MFS_Transporters"/>
</dbReference>
<feature type="transmembrane region" description="Helical" evidence="7">
    <location>
        <begin position="286"/>
        <end position="305"/>
    </location>
</feature>
<feature type="transmembrane region" description="Helical" evidence="7">
    <location>
        <begin position="54"/>
        <end position="74"/>
    </location>
</feature>
<organism evidence="9 10">
    <name type="scientific">Wohlfahrtiimonas chitiniclastica</name>
    <dbReference type="NCBI Taxonomy" id="400946"/>
    <lineage>
        <taxon>Bacteria</taxon>
        <taxon>Pseudomonadati</taxon>
        <taxon>Pseudomonadota</taxon>
        <taxon>Gammaproteobacteria</taxon>
        <taxon>Cardiobacteriales</taxon>
        <taxon>Ignatzschineriaceae</taxon>
        <taxon>Wohlfahrtiimonas</taxon>
    </lineage>
</organism>
<dbReference type="AlphaFoldDB" id="A0AB35BXR2"/>